<evidence type="ECO:0000256" key="1">
    <source>
        <dbReference type="ARBA" id="ARBA00005709"/>
    </source>
</evidence>
<accession>A0A494YBY8</accession>
<name>A0A494YBY8_9BURK</name>
<dbReference type="InterPro" id="IPR001492">
    <property type="entry name" value="Flagellin"/>
</dbReference>
<dbReference type="AlphaFoldDB" id="A0A494YBY8"/>
<keyword evidence="2 3" id="KW-0975">Bacterial flagellum</keyword>
<comment type="subcellular location">
    <subcellularLocation>
        <location evidence="3">Secreted</location>
    </subcellularLocation>
    <subcellularLocation>
        <location evidence="3">Bacterial flagellum</location>
    </subcellularLocation>
</comment>
<dbReference type="Gene3D" id="3.30.70.2120">
    <property type="match status" value="1"/>
</dbReference>
<dbReference type="InterPro" id="IPR001029">
    <property type="entry name" value="Flagellin_N"/>
</dbReference>
<evidence type="ECO:0000259" key="4">
    <source>
        <dbReference type="Pfam" id="PF00669"/>
    </source>
</evidence>
<keyword evidence="3" id="KW-0964">Secreted</keyword>
<dbReference type="InterPro" id="IPR010810">
    <property type="entry name" value="Flagellin_hook_IN_motif"/>
</dbReference>
<dbReference type="PRINTS" id="PR00207">
    <property type="entry name" value="FLAGELLIN"/>
</dbReference>
<dbReference type="RefSeq" id="WP_121084055.1">
    <property type="nucleotide sequence ID" value="NZ_RBZU01000001.1"/>
</dbReference>
<dbReference type="Pfam" id="PF00700">
    <property type="entry name" value="Flagellin_C"/>
    <property type="match status" value="1"/>
</dbReference>
<dbReference type="Proteomes" id="UP000270342">
    <property type="component" value="Unassembled WGS sequence"/>
</dbReference>
<evidence type="ECO:0000313" key="7">
    <source>
        <dbReference type="Proteomes" id="UP000270342"/>
    </source>
</evidence>
<sequence>MSSVINTNMLSQIAQNNLSNTQADLSTAVTRLSSGKKINSAADDAAGLAISDRMSSTINGLTSAQQNATSGIALAQTAGSALSQVTANLQRIRQLAVQASNSTYSASDRESMNQEVQQRLSEIDRIASQTQYNGLSLLNGSFGVGNFQVGANAGQTISVDLSSSMKTSQIGQTSQTTLQVGSGANQNLSTGSLAIQIGTGQTYAIGTAVAGSQQGQSADSAFAAAAAINQSDIPGLSVTATNSQNVTLATSIATATTLNINGTDVYSAGAGNLSIGDVINGVNAQSSKTGVTASQNADGTLSLSAADGRNITITDSAAAGAMTATSGAITATPTTLYGTVTMASSDTIGLSGSDATVLSAGTNLQATGSAVNSAASLSGTTATSFTLNGTTVTTGSTWNASDLANSINAAHITNVVASADSSGHLQLESYAGVGITLTGTGPVATDTGLKTATPTTIYTAAKGDSSLASADVLTVADAQQTILAVDSALNQVDSLQGQLGAMQNRFTSTITNLQSATTNAENARSDIEDADYAAEASNMARAQVLQQAGTAMVAQANQIPQTVLKLLPQ</sequence>
<comment type="caution">
    <text evidence="6">The sequence shown here is derived from an EMBL/GenBank/DDBJ whole genome shotgun (WGS) entry which is preliminary data.</text>
</comment>
<feature type="domain" description="Flagellin C-terminal" evidence="5">
    <location>
        <begin position="484"/>
        <end position="567"/>
    </location>
</feature>
<protein>
    <recommendedName>
        <fullName evidence="3">Flagellin</fullName>
    </recommendedName>
</protein>
<evidence type="ECO:0000259" key="5">
    <source>
        <dbReference type="Pfam" id="PF00700"/>
    </source>
</evidence>
<dbReference type="GO" id="GO:0005576">
    <property type="term" value="C:extracellular region"/>
    <property type="evidence" value="ECO:0007669"/>
    <property type="project" value="UniProtKB-SubCell"/>
</dbReference>
<dbReference type="Gene3D" id="1.20.1330.10">
    <property type="entry name" value="f41 fragment of flagellin, N-terminal domain"/>
    <property type="match status" value="2"/>
</dbReference>
<dbReference type="OrthoDB" id="9796789at2"/>
<dbReference type="GO" id="GO:0005198">
    <property type="term" value="F:structural molecule activity"/>
    <property type="evidence" value="ECO:0007669"/>
    <property type="project" value="UniProtKB-UniRule"/>
</dbReference>
<evidence type="ECO:0000313" key="6">
    <source>
        <dbReference type="EMBL" id="RKP59300.1"/>
    </source>
</evidence>
<keyword evidence="7" id="KW-1185">Reference proteome</keyword>
<organism evidence="6 7">
    <name type="scientific">Pararobbsia silviterrae</name>
    <dbReference type="NCBI Taxonomy" id="1792498"/>
    <lineage>
        <taxon>Bacteria</taxon>
        <taxon>Pseudomonadati</taxon>
        <taxon>Pseudomonadota</taxon>
        <taxon>Betaproteobacteria</taxon>
        <taxon>Burkholderiales</taxon>
        <taxon>Burkholderiaceae</taxon>
        <taxon>Pararobbsia</taxon>
    </lineage>
</organism>
<feature type="domain" description="Flagellin N-terminal" evidence="4">
    <location>
        <begin position="5"/>
        <end position="141"/>
    </location>
</feature>
<reference evidence="6 7" key="1">
    <citation type="submission" date="2018-10" db="EMBL/GenBank/DDBJ databases">
        <title>Robbsia sp. DHC34, isolated from soil.</title>
        <authorList>
            <person name="Gao Z.-H."/>
            <person name="Qiu L.-H."/>
        </authorList>
    </citation>
    <scope>NUCLEOTIDE SEQUENCE [LARGE SCALE GENOMIC DNA]</scope>
    <source>
        <strain evidence="6 7">DHC34</strain>
    </source>
</reference>
<dbReference type="Pfam" id="PF07196">
    <property type="entry name" value="Flagellin_IN"/>
    <property type="match status" value="1"/>
</dbReference>
<evidence type="ECO:0000256" key="3">
    <source>
        <dbReference type="RuleBase" id="RU362073"/>
    </source>
</evidence>
<gene>
    <name evidence="6" type="ORF">D7S86_05305</name>
</gene>
<comment type="function">
    <text evidence="3">Flagellin is the subunit protein which polymerizes to form the filaments of bacterial flagella.</text>
</comment>
<dbReference type="GO" id="GO:0009288">
    <property type="term" value="C:bacterial-type flagellum"/>
    <property type="evidence" value="ECO:0007669"/>
    <property type="project" value="UniProtKB-SubCell"/>
</dbReference>
<dbReference type="SUPFAM" id="SSF64518">
    <property type="entry name" value="Phase 1 flagellin"/>
    <property type="match status" value="1"/>
</dbReference>
<dbReference type="PANTHER" id="PTHR42792:SF2">
    <property type="entry name" value="FLAGELLIN"/>
    <property type="match status" value="1"/>
</dbReference>
<comment type="similarity">
    <text evidence="1 3">Belongs to the bacterial flagellin family.</text>
</comment>
<evidence type="ECO:0000256" key="2">
    <source>
        <dbReference type="ARBA" id="ARBA00023143"/>
    </source>
</evidence>
<dbReference type="Pfam" id="PF00669">
    <property type="entry name" value="Flagellin_N"/>
    <property type="match status" value="1"/>
</dbReference>
<proteinExistence type="inferred from homology"/>
<dbReference type="InterPro" id="IPR046358">
    <property type="entry name" value="Flagellin_C"/>
</dbReference>
<dbReference type="PANTHER" id="PTHR42792">
    <property type="entry name" value="FLAGELLIN"/>
    <property type="match status" value="1"/>
</dbReference>
<dbReference type="EMBL" id="RBZU01000001">
    <property type="protein sequence ID" value="RKP59300.1"/>
    <property type="molecule type" value="Genomic_DNA"/>
</dbReference>